<dbReference type="GeneID" id="81430504"/>
<gene>
    <name evidence="7" type="ORF">N7482_009204</name>
</gene>
<evidence type="ECO:0000313" key="8">
    <source>
        <dbReference type="Proteomes" id="UP001149163"/>
    </source>
</evidence>
<evidence type="ECO:0000313" key="7">
    <source>
        <dbReference type="EMBL" id="KAJ5152726.1"/>
    </source>
</evidence>
<comment type="caution">
    <text evidence="7">The sequence shown here is derived from an EMBL/GenBank/DDBJ whole genome shotgun (WGS) entry which is preliminary data.</text>
</comment>
<organism evidence="7 8">
    <name type="scientific">Penicillium canariense</name>
    <dbReference type="NCBI Taxonomy" id="189055"/>
    <lineage>
        <taxon>Eukaryota</taxon>
        <taxon>Fungi</taxon>
        <taxon>Dikarya</taxon>
        <taxon>Ascomycota</taxon>
        <taxon>Pezizomycotina</taxon>
        <taxon>Eurotiomycetes</taxon>
        <taxon>Eurotiomycetidae</taxon>
        <taxon>Eurotiales</taxon>
        <taxon>Aspergillaceae</taxon>
        <taxon>Penicillium</taxon>
    </lineage>
</organism>
<feature type="transmembrane region" description="Helical" evidence="6">
    <location>
        <begin position="93"/>
        <end position="114"/>
    </location>
</feature>
<evidence type="ECO:0000256" key="4">
    <source>
        <dbReference type="ARBA" id="ARBA00022989"/>
    </source>
</evidence>
<dbReference type="PANTHER" id="PTHR31123:SF4">
    <property type="entry name" value="PROTEIN ALCS"/>
    <property type="match status" value="1"/>
</dbReference>
<reference evidence="7" key="2">
    <citation type="journal article" date="2023" name="IMA Fungus">
        <title>Comparative genomic study of the Penicillium genus elucidates a diverse pangenome and 15 lateral gene transfer events.</title>
        <authorList>
            <person name="Petersen C."/>
            <person name="Sorensen T."/>
            <person name="Nielsen M.R."/>
            <person name="Sondergaard T.E."/>
            <person name="Sorensen J.L."/>
            <person name="Fitzpatrick D.A."/>
            <person name="Frisvad J.C."/>
            <person name="Nielsen K.L."/>
        </authorList>
    </citation>
    <scope>NUCLEOTIDE SEQUENCE</scope>
    <source>
        <strain evidence="7">IBT 26290</strain>
    </source>
</reference>
<dbReference type="EMBL" id="JAPQKN010000007">
    <property type="protein sequence ID" value="KAJ5152726.1"/>
    <property type="molecule type" value="Genomic_DNA"/>
</dbReference>
<feature type="transmembrane region" description="Helical" evidence="6">
    <location>
        <begin position="67"/>
        <end position="86"/>
    </location>
</feature>
<proteinExistence type="inferred from homology"/>
<name>A0A9W9HNG8_9EURO</name>
<dbReference type="AlphaFoldDB" id="A0A9W9HNG8"/>
<comment type="similarity">
    <text evidence="2">Belongs to the acetate uptake transporter (AceTr) (TC 2.A.96) family.</text>
</comment>
<feature type="transmembrane region" description="Helical" evidence="6">
    <location>
        <begin position="134"/>
        <end position="156"/>
    </location>
</feature>
<dbReference type="OrthoDB" id="3648309at2759"/>
<accession>A0A9W9HNG8</accession>
<dbReference type="GO" id="GO:0005886">
    <property type="term" value="C:plasma membrane"/>
    <property type="evidence" value="ECO:0007669"/>
    <property type="project" value="TreeGrafter"/>
</dbReference>
<dbReference type="InterPro" id="IPR000791">
    <property type="entry name" value="Gpr1/Fun34/SatP-like"/>
</dbReference>
<sequence length="197" mass="20589">MNHSINMSQSTPSEPPASKLEVQYSLGKSFANPTPIAVLGLAISVSTLGCDLMGWRGAGGDGAASTGAYFFMGGLLMILGGFLEFIVGNTFPFILFCGYGGWWLSFGATLQPFYGAYGAYSPDPSNTSKGLEMAGFNASFGFLLVFMGIFSLVCFLGALKVHIALAVVELSLTIVFALLAGAFWEVAMGNASVASNL</sequence>
<protein>
    <submittedName>
        <fullName evidence="7">Uncharacterized protein</fullName>
    </submittedName>
</protein>
<feature type="transmembrane region" description="Helical" evidence="6">
    <location>
        <begin position="36"/>
        <end position="55"/>
    </location>
</feature>
<keyword evidence="5 6" id="KW-0472">Membrane</keyword>
<dbReference type="GO" id="GO:0015123">
    <property type="term" value="F:acetate transmembrane transporter activity"/>
    <property type="evidence" value="ECO:0007669"/>
    <property type="project" value="TreeGrafter"/>
</dbReference>
<evidence type="ECO:0000256" key="2">
    <source>
        <dbReference type="ARBA" id="ARBA00005587"/>
    </source>
</evidence>
<keyword evidence="3 6" id="KW-0812">Transmembrane</keyword>
<dbReference type="RefSeq" id="XP_056539034.1">
    <property type="nucleotide sequence ID" value="XM_056691328.1"/>
</dbReference>
<reference evidence="7" key="1">
    <citation type="submission" date="2022-11" db="EMBL/GenBank/DDBJ databases">
        <authorList>
            <person name="Petersen C."/>
        </authorList>
    </citation>
    <scope>NUCLEOTIDE SEQUENCE</scope>
    <source>
        <strain evidence="7">IBT 26290</strain>
    </source>
</reference>
<keyword evidence="4 6" id="KW-1133">Transmembrane helix</keyword>
<dbReference type="Proteomes" id="UP001149163">
    <property type="component" value="Unassembled WGS sequence"/>
</dbReference>
<comment type="subcellular location">
    <subcellularLocation>
        <location evidence="1">Membrane</location>
        <topology evidence="1">Multi-pass membrane protein</topology>
    </subcellularLocation>
</comment>
<evidence type="ECO:0000256" key="1">
    <source>
        <dbReference type="ARBA" id="ARBA00004141"/>
    </source>
</evidence>
<evidence type="ECO:0000256" key="5">
    <source>
        <dbReference type="ARBA" id="ARBA00023136"/>
    </source>
</evidence>
<evidence type="ECO:0000256" key="3">
    <source>
        <dbReference type="ARBA" id="ARBA00022692"/>
    </source>
</evidence>
<keyword evidence="8" id="KW-1185">Reference proteome</keyword>
<dbReference type="PANTHER" id="PTHR31123">
    <property type="entry name" value="ACCUMULATION OF DYADS PROTEIN 2-RELATED"/>
    <property type="match status" value="1"/>
</dbReference>
<dbReference type="InterPro" id="IPR051633">
    <property type="entry name" value="AceTr"/>
</dbReference>
<dbReference type="Pfam" id="PF01184">
    <property type="entry name" value="Gpr1_Fun34_YaaH"/>
    <property type="match status" value="1"/>
</dbReference>
<feature type="transmembrane region" description="Helical" evidence="6">
    <location>
        <begin position="163"/>
        <end position="184"/>
    </location>
</feature>
<evidence type="ECO:0000256" key="6">
    <source>
        <dbReference type="SAM" id="Phobius"/>
    </source>
</evidence>